<dbReference type="EMBL" id="BPLR01001083">
    <property type="protein sequence ID" value="GIY99781.1"/>
    <property type="molecule type" value="Genomic_DNA"/>
</dbReference>
<dbReference type="Gene3D" id="2.60.40.10">
    <property type="entry name" value="Immunoglobulins"/>
    <property type="match status" value="1"/>
</dbReference>
<gene>
    <name evidence="1" type="primary">X975_01224</name>
    <name evidence="1" type="ORF">CEXT_508091</name>
</gene>
<protein>
    <submittedName>
        <fullName evidence="1">Down syndrome cell adhesion molecule</fullName>
    </submittedName>
</protein>
<dbReference type="InterPro" id="IPR013783">
    <property type="entry name" value="Ig-like_fold"/>
</dbReference>
<comment type="caution">
    <text evidence="1">The sequence shown here is derived from an EMBL/GenBank/DDBJ whole genome shotgun (WGS) entry which is preliminary data.</text>
</comment>
<sequence>MSVVKRRYKVQVYDEFVVRGNTAVLRCQVPSFVHDYITFIWKRGDGASITSTVAREDSGIRFHYVPLAYFEKGISNDLDMFPIERLSCLFEINLPVPIVFVQSDFDW</sequence>
<organism evidence="1 2">
    <name type="scientific">Caerostris extrusa</name>
    <name type="common">Bark spider</name>
    <name type="synonym">Caerostris bankana</name>
    <dbReference type="NCBI Taxonomy" id="172846"/>
    <lineage>
        <taxon>Eukaryota</taxon>
        <taxon>Metazoa</taxon>
        <taxon>Ecdysozoa</taxon>
        <taxon>Arthropoda</taxon>
        <taxon>Chelicerata</taxon>
        <taxon>Arachnida</taxon>
        <taxon>Araneae</taxon>
        <taxon>Araneomorphae</taxon>
        <taxon>Entelegynae</taxon>
        <taxon>Araneoidea</taxon>
        <taxon>Araneidae</taxon>
        <taxon>Caerostris</taxon>
    </lineage>
</organism>
<evidence type="ECO:0000313" key="1">
    <source>
        <dbReference type="EMBL" id="GIY99781.1"/>
    </source>
</evidence>
<name>A0AAV4Y0N3_CAEEX</name>
<dbReference type="InterPro" id="IPR036179">
    <property type="entry name" value="Ig-like_dom_sf"/>
</dbReference>
<dbReference type="SUPFAM" id="SSF48726">
    <property type="entry name" value="Immunoglobulin"/>
    <property type="match status" value="1"/>
</dbReference>
<keyword evidence="2" id="KW-1185">Reference proteome</keyword>
<proteinExistence type="predicted"/>
<evidence type="ECO:0000313" key="2">
    <source>
        <dbReference type="Proteomes" id="UP001054945"/>
    </source>
</evidence>
<reference evidence="1 2" key="1">
    <citation type="submission" date="2021-06" db="EMBL/GenBank/DDBJ databases">
        <title>Caerostris extrusa draft genome.</title>
        <authorList>
            <person name="Kono N."/>
            <person name="Arakawa K."/>
        </authorList>
    </citation>
    <scope>NUCLEOTIDE SEQUENCE [LARGE SCALE GENOMIC DNA]</scope>
</reference>
<accession>A0AAV4Y0N3</accession>
<dbReference type="Proteomes" id="UP001054945">
    <property type="component" value="Unassembled WGS sequence"/>
</dbReference>
<dbReference type="AlphaFoldDB" id="A0AAV4Y0N3"/>